<reference evidence="4" key="1">
    <citation type="submission" date="2025-08" db="UniProtKB">
        <authorList>
            <consortium name="RefSeq"/>
        </authorList>
    </citation>
    <scope>IDENTIFICATION</scope>
</reference>
<dbReference type="Gene3D" id="1.25.40.10">
    <property type="entry name" value="Tetratricopeptide repeat domain"/>
    <property type="match status" value="2"/>
</dbReference>
<dbReference type="Pfam" id="PF01535">
    <property type="entry name" value="PPR"/>
    <property type="match status" value="1"/>
</dbReference>
<dbReference type="GO" id="GO:0003723">
    <property type="term" value="F:RNA binding"/>
    <property type="evidence" value="ECO:0007669"/>
    <property type="project" value="InterPro"/>
</dbReference>
<dbReference type="InterPro" id="IPR046960">
    <property type="entry name" value="PPR_At4g14850-like_plant"/>
</dbReference>
<dbReference type="InterPro" id="IPR011990">
    <property type="entry name" value="TPR-like_helical_dom_sf"/>
</dbReference>
<dbReference type="InterPro" id="IPR046848">
    <property type="entry name" value="E_motif"/>
</dbReference>
<evidence type="ECO:0000256" key="1">
    <source>
        <dbReference type="ARBA" id="ARBA00022737"/>
    </source>
</evidence>
<evidence type="ECO:0000256" key="2">
    <source>
        <dbReference type="PROSITE-ProRule" id="PRU00708"/>
    </source>
</evidence>
<gene>
    <name evidence="4" type="primary">LOC105035491</name>
</gene>
<dbReference type="GeneID" id="105035491"/>
<dbReference type="AlphaFoldDB" id="A0A6I9QH41"/>
<feature type="repeat" description="PPR" evidence="2">
    <location>
        <begin position="281"/>
        <end position="315"/>
    </location>
</feature>
<sequence>MIANSLLRQPLAVGKLIERYSAVLGGADDARLVFRHADMEPEGSAFVWNVMIRCCLPQESLLLYSQEITRKRVIIPDSFTYTYVLRACARLNALREGTQVHAQILKSGVASSVAVQTTAIYFYASCKDMDSAHHLFDKMTTRSHVTWNALMTGYCINGLAKETLILLKSMLEEGMKPTDRTVVSLLSACSQLGDLAMASAAHACVYKSVPFHEECVFIGTGLIDMYSKCGCLSSASRVFERISKRNVLTWSAMMAGLAFHGKGKAAMGLLEVMEKDGAAPNAITLTCLLSACCHAGLVDEGLHLFDAMDRLGVEPSMQHYGCIVDLLGRAGMVEEAHSFVKRMPVKPDAVVWRALLGACVTHGHVELGEEVGKILLQIERAATTTPRTCEDYVALSNVYASAERWEDVSALREAMRNGGVRNRAGRSSV</sequence>
<organism evidence="3 4">
    <name type="scientific">Elaeis guineensis var. tenera</name>
    <name type="common">Oil palm</name>
    <dbReference type="NCBI Taxonomy" id="51953"/>
    <lineage>
        <taxon>Eukaryota</taxon>
        <taxon>Viridiplantae</taxon>
        <taxon>Streptophyta</taxon>
        <taxon>Embryophyta</taxon>
        <taxon>Tracheophyta</taxon>
        <taxon>Spermatophyta</taxon>
        <taxon>Magnoliopsida</taxon>
        <taxon>Liliopsida</taxon>
        <taxon>Arecaceae</taxon>
        <taxon>Arecoideae</taxon>
        <taxon>Cocoseae</taxon>
        <taxon>Elaeidinae</taxon>
        <taxon>Elaeis</taxon>
    </lineage>
</organism>
<dbReference type="Pfam" id="PF13041">
    <property type="entry name" value="PPR_2"/>
    <property type="match status" value="2"/>
</dbReference>
<name>A0A6I9QH41_ELAGV</name>
<proteinExistence type="predicted"/>
<feature type="repeat" description="PPR" evidence="2">
    <location>
        <begin position="143"/>
        <end position="177"/>
    </location>
</feature>
<dbReference type="Pfam" id="PF20431">
    <property type="entry name" value="E_motif"/>
    <property type="match status" value="1"/>
</dbReference>
<dbReference type="GO" id="GO:0009451">
    <property type="term" value="P:RNA modification"/>
    <property type="evidence" value="ECO:0007669"/>
    <property type="project" value="InterPro"/>
</dbReference>
<keyword evidence="3" id="KW-1185">Reference proteome</keyword>
<keyword evidence="1" id="KW-0677">Repeat</keyword>
<protein>
    <submittedName>
        <fullName evidence="4">Pentatricopeptide repeat-containing protein At3g18970</fullName>
    </submittedName>
</protein>
<dbReference type="FunFam" id="1.25.40.10:FF:000344">
    <property type="entry name" value="Pentatricopeptide repeat-containing protein"/>
    <property type="match status" value="1"/>
</dbReference>
<evidence type="ECO:0000313" key="3">
    <source>
        <dbReference type="Proteomes" id="UP000504607"/>
    </source>
</evidence>
<dbReference type="NCBIfam" id="TIGR00756">
    <property type="entry name" value="PPR"/>
    <property type="match status" value="2"/>
</dbReference>
<evidence type="ECO:0000313" key="4">
    <source>
        <dbReference type="RefSeq" id="XP_010909361.2"/>
    </source>
</evidence>
<dbReference type="PROSITE" id="PS51375">
    <property type="entry name" value="PPR"/>
    <property type="match status" value="4"/>
</dbReference>
<feature type="repeat" description="PPR" evidence="2">
    <location>
        <begin position="77"/>
        <end position="111"/>
    </location>
</feature>
<dbReference type="OrthoDB" id="992115at2759"/>
<feature type="repeat" description="PPR" evidence="2">
    <location>
        <begin position="246"/>
        <end position="280"/>
    </location>
</feature>
<dbReference type="PANTHER" id="PTHR47926:SF537">
    <property type="entry name" value="PENTACOTRIPEPTIDE-REPEAT REGION OF PRORP DOMAIN-CONTAINING PROTEIN"/>
    <property type="match status" value="1"/>
</dbReference>
<dbReference type="PANTHER" id="PTHR47926">
    <property type="entry name" value="PENTATRICOPEPTIDE REPEAT-CONTAINING PROTEIN"/>
    <property type="match status" value="1"/>
</dbReference>
<dbReference type="Proteomes" id="UP000504607">
    <property type="component" value="Unplaced"/>
</dbReference>
<dbReference type="InterPro" id="IPR002885">
    <property type="entry name" value="PPR_rpt"/>
</dbReference>
<accession>A0A6I9QH41</accession>
<dbReference type="InParanoid" id="A0A6I9QH41"/>
<dbReference type="FunFam" id="1.25.40.10:FF:000090">
    <property type="entry name" value="Pentatricopeptide repeat-containing protein, chloroplastic"/>
    <property type="match status" value="1"/>
</dbReference>
<dbReference type="KEGG" id="egu:105035491"/>
<dbReference type="RefSeq" id="XP_010909361.2">
    <property type="nucleotide sequence ID" value="XM_010911059.3"/>
</dbReference>